<dbReference type="KEGG" id="bmx:BMS_2383"/>
<dbReference type="Proteomes" id="UP000008963">
    <property type="component" value="Chromosome"/>
</dbReference>
<dbReference type="EC" id="3.4.19.13" evidence="11"/>
<dbReference type="SUPFAM" id="SSF56235">
    <property type="entry name" value="N-terminal nucleophile aminohydrolases (Ntn hydrolases)"/>
    <property type="match status" value="1"/>
</dbReference>
<keyword evidence="5 11" id="KW-0378">Hydrolase</keyword>
<dbReference type="Pfam" id="PF01019">
    <property type="entry name" value="G_glu_transpept"/>
    <property type="match status" value="1"/>
</dbReference>
<dbReference type="Gene3D" id="3.60.20.40">
    <property type="match status" value="1"/>
</dbReference>
<dbReference type="EMBL" id="FQ312005">
    <property type="protein sequence ID" value="CBW27179.1"/>
    <property type="molecule type" value="Genomic_DNA"/>
</dbReference>
<dbReference type="eggNOG" id="COG0405">
    <property type="taxonomic scope" value="Bacteria"/>
</dbReference>
<dbReference type="UniPathway" id="UPA00204"/>
<dbReference type="GO" id="GO:0103068">
    <property type="term" value="F:leukotriene C4 gamma-glutamyl transferase activity"/>
    <property type="evidence" value="ECO:0007669"/>
    <property type="project" value="UniProtKB-EC"/>
</dbReference>
<keyword evidence="12" id="KW-0732">Signal</keyword>
<feature type="active site" description="Nucleophile" evidence="9">
    <location>
        <position position="407"/>
    </location>
</feature>
<evidence type="ECO:0000256" key="10">
    <source>
        <dbReference type="PIRSR" id="PIRSR600101-2"/>
    </source>
</evidence>
<protein>
    <recommendedName>
        <fullName evidence="11">Glutathione hydrolase proenzyme</fullName>
        <ecNumber evidence="11">2.3.2.2</ecNumber>
        <ecNumber evidence="11">3.4.19.13</ecNumber>
    </recommendedName>
    <component>
        <recommendedName>
            <fullName evidence="11">Glutathione hydrolase large chain</fullName>
        </recommendedName>
    </component>
    <component>
        <recommendedName>
            <fullName evidence="11">Glutathione hydrolase small chain</fullName>
        </recommendedName>
    </component>
</protein>
<dbReference type="GO" id="GO:0006751">
    <property type="term" value="P:glutathione catabolic process"/>
    <property type="evidence" value="ECO:0007669"/>
    <property type="project" value="UniProtKB-UniRule"/>
</dbReference>
<keyword evidence="4 11" id="KW-0808">Transferase</keyword>
<dbReference type="GO" id="GO:0006750">
    <property type="term" value="P:glutathione biosynthetic process"/>
    <property type="evidence" value="ECO:0007669"/>
    <property type="project" value="UniProtKB-KW"/>
</dbReference>
<evidence type="ECO:0000256" key="1">
    <source>
        <dbReference type="ARBA" id="ARBA00001049"/>
    </source>
</evidence>
<evidence type="ECO:0000256" key="3">
    <source>
        <dbReference type="ARBA" id="ARBA00009381"/>
    </source>
</evidence>
<dbReference type="PATRIC" id="fig|862908.3.peg.2269"/>
<dbReference type="InterPro" id="IPR043138">
    <property type="entry name" value="GGT_lsub"/>
</dbReference>
<evidence type="ECO:0000256" key="8">
    <source>
        <dbReference type="ARBA" id="ARBA00047417"/>
    </source>
</evidence>
<dbReference type="OrthoDB" id="5287653at2"/>
<gene>
    <name evidence="13" type="primary">ggt</name>
    <name evidence="13" type="ordered locus">BMS_2383</name>
</gene>
<dbReference type="InterPro" id="IPR029055">
    <property type="entry name" value="Ntn_hydrolases_N"/>
</dbReference>
<evidence type="ECO:0000256" key="12">
    <source>
        <dbReference type="SAM" id="SignalP"/>
    </source>
</evidence>
<keyword evidence="6 11" id="KW-0865">Zymogen</keyword>
<feature type="binding site" evidence="10">
    <location>
        <position position="500"/>
    </location>
    <ligand>
        <name>L-glutamate</name>
        <dbReference type="ChEBI" id="CHEBI:29985"/>
    </ligand>
</feature>
<proteinExistence type="inferred from homology"/>
<feature type="binding site" evidence="10">
    <location>
        <begin position="478"/>
        <end position="479"/>
    </location>
    <ligand>
        <name>L-glutamate</name>
        <dbReference type="ChEBI" id="CHEBI:29985"/>
    </ligand>
</feature>
<comment type="PTM">
    <text evidence="11">Cleaved by autocatalysis into a large and a small subunit.</text>
</comment>
<evidence type="ECO:0000256" key="11">
    <source>
        <dbReference type="RuleBase" id="RU368036"/>
    </source>
</evidence>
<comment type="catalytic activity">
    <reaction evidence="1 11">
        <text>an S-substituted glutathione + H2O = an S-substituted L-cysteinylglycine + L-glutamate</text>
        <dbReference type="Rhea" id="RHEA:59468"/>
        <dbReference type="ChEBI" id="CHEBI:15377"/>
        <dbReference type="ChEBI" id="CHEBI:29985"/>
        <dbReference type="ChEBI" id="CHEBI:90779"/>
        <dbReference type="ChEBI" id="CHEBI:143103"/>
        <dbReference type="EC" id="3.4.19.13"/>
    </reaction>
</comment>
<dbReference type="HOGENOM" id="CLU_014813_0_3_7"/>
<dbReference type="PANTHER" id="PTHR43199:SF1">
    <property type="entry name" value="GLUTATHIONE HYDROLASE PROENZYME"/>
    <property type="match status" value="1"/>
</dbReference>
<feature type="binding site" evidence="10">
    <location>
        <begin position="425"/>
        <end position="427"/>
    </location>
    <ligand>
        <name>L-glutamate</name>
        <dbReference type="ChEBI" id="CHEBI:29985"/>
    </ligand>
</feature>
<evidence type="ECO:0000256" key="4">
    <source>
        <dbReference type="ARBA" id="ARBA00022679"/>
    </source>
</evidence>
<comment type="catalytic activity">
    <reaction evidence="2 11">
        <text>glutathione + H2O = L-cysteinylglycine + L-glutamate</text>
        <dbReference type="Rhea" id="RHEA:28807"/>
        <dbReference type="ChEBI" id="CHEBI:15377"/>
        <dbReference type="ChEBI" id="CHEBI:29985"/>
        <dbReference type="ChEBI" id="CHEBI:57925"/>
        <dbReference type="ChEBI" id="CHEBI:61694"/>
        <dbReference type="EC" id="3.4.19.13"/>
    </reaction>
</comment>
<evidence type="ECO:0000313" key="13">
    <source>
        <dbReference type="EMBL" id="CBW27179.1"/>
    </source>
</evidence>
<comment type="subunit">
    <text evidence="11">This enzyme consists of two polypeptide chains, which are synthesized in precursor form from a single polypeptide.</text>
</comment>
<dbReference type="InterPro" id="IPR000101">
    <property type="entry name" value="GGT_peptidase"/>
</dbReference>
<reference evidence="14" key="1">
    <citation type="journal article" date="2013" name="ISME J.">
        <title>A small predatory core genome in the divergent marine Bacteriovorax marinus SJ and the terrestrial Bdellovibrio bacteriovorus.</title>
        <authorList>
            <person name="Crossman L.C."/>
            <person name="Chen H."/>
            <person name="Cerdeno-Tarraga A.M."/>
            <person name="Brooks K."/>
            <person name="Quail M.A."/>
            <person name="Pineiro S.A."/>
            <person name="Hobley L."/>
            <person name="Sockett R.E."/>
            <person name="Bentley S.D."/>
            <person name="Parkhill J."/>
            <person name="Williams H.N."/>
            <person name="Stine O.C."/>
        </authorList>
    </citation>
    <scope>NUCLEOTIDE SEQUENCE [LARGE SCALE GENOMIC DNA]</scope>
    <source>
        <strain evidence="14">ATCC BAA-682 / DSM 15412 / SJ</strain>
    </source>
</reference>
<dbReference type="NCBIfam" id="TIGR00066">
    <property type="entry name" value="g_glut_trans"/>
    <property type="match status" value="1"/>
</dbReference>
<dbReference type="PRINTS" id="PR01210">
    <property type="entry name" value="GGTRANSPTASE"/>
</dbReference>
<dbReference type="InterPro" id="IPR051792">
    <property type="entry name" value="GGT_bact"/>
</dbReference>
<evidence type="ECO:0000256" key="5">
    <source>
        <dbReference type="ARBA" id="ARBA00022801"/>
    </source>
</evidence>
<evidence type="ECO:0000256" key="6">
    <source>
        <dbReference type="ARBA" id="ARBA00023145"/>
    </source>
</evidence>
<dbReference type="RefSeq" id="WP_014244956.1">
    <property type="nucleotide sequence ID" value="NC_016620.1"/>
</dbReference>
<comment type="pathway">
    <text evidence="11">Sulfur metabolism; glutathione metabolism.</text>
</comment>
<dbReference type="AlphaFoldDB" id="E1X4V3"/>
<dbReference type="STRING" id="862908.BMS_2383"/>
<keyword evidence="11" id="KW-0317">Glutathione biosynthesis</keyword>
<comment type="catalytic activity">
    <reaction evidence="8 11">
        <text>an N-terminal (5-L-glutamyl)-[peptide] + an alpha-amino acid = 5-L-glutamyl amino acid + an N-terminal L-alpha-aminoacyl-[peptide]</text>
        <dbReference type="Rhea" id="RHEA:23904"/>
        <dbReference type="Rhea" id="RHEA-COMP:9780"/>
        <dbReference type="Rhea" id="RHEA-COMP:9795"/>
        <dbReference type="ChEBI" id="CHEBI:77644"/>
        <dbReference type="ChEBI" id="CHEBI:78597"/>
        <dbReference type="ChEBI" id="CHEBI:78599"/>
        <dbReference type="ChEBI" id="CHEBI:78608"/>
        <dbReference type="EC" id="2.3.2.2"/>
    </reaction>
</comment>
<dbReference type="GO" id="GO:0036374">
    <property type="term" value="F:glutathione hydrolase activity"/>
    <property type="evidence" value="ECO:0007669"/>
    <property type="project" value="UniProtKB-UniRule"/>
</dbReference>
<feature type="binding site" evidence="10">
    <location>
        <position position="118"/>
    </location>
    <ligand>
        <name>L-glutamate</name>
        <dbReference type="ChEBI" id="CHEBI:29985"/>
    </ligand>
</feature>
<sequence length="595" mass="66000">MKKIYILSVLALISSCSAFKASIPYEKEIRFVNLAPGETREDHEKLTKDISIATQGRFASQAAYSIFKKGGNIIDAATTASFVLAVERPQSTGLGGGGFALFHDVKRNKDFPLTVDFREKAPIDAHEKMFLDDKGEVISRMSLDGIFSAGVPGMVAGMLELHKKHGKLPLAMVLKDAIDLARNGFKIYPELAHAISKRENIIKRYKATCEIFCNKKGEVLKEGDLLVQKDLAKTIETISKNGRDGFYKGRIARALVGEHRRLKGLMTQKDLDKYEVKYRTPIRGDYKGYEVFSMSPPSSGGVHIVEILNILRKDDLKTYGLQHSKTVHLRASAMQAAFSDRANYLGDTDFTYVPVTGLTSKKYADDIRFSIPENKALNSLWANMNDPFKFDAKEGRELLKRHESNETTHFTIADGKGNIFVSTQTLNGYLGSGVVVPGTGILLNNEMDDFATKPGANNLFGAVGGEKNLVQPEKRPLSSMSPTIVMKDGKPVLGLGSPSGTRILTCVVQTIMNYIDHNLPLYESMAATRVHHQWKPNILYVEESGLPERTIKELKRMEHEIEYKKLGCRVQAISFEDGMLRGVSDIRGRGLVSGE</sequence>
<evidence type="ECO:0000256" key="9">
    <source>
        <dbReference type="PIRSR" id="PIRSR600101-1"/>
    </source>
</evidence>
<evidence type="ECO:0000256" key="7">
    <source>
        <dbReference type="ARBA" id="ARBA00023315"/>
    </source>
</evidence>
<organism evidence="13 14">
    <name type="scientific">Halobacteriovorax marinus (strain ATCC BAA-682 / DSM 15412 / SJ)</name>
    <name type="common">Bacteriovorax marinus</name>
    <dbReference type="NCBI Taxonomy" id="862908"/>
    <lineage>
        <taxon>Bacteria</taxon>
        <taxon>Pseudomonadati</taxon>
        <taxon>Bdellovibrionota</taxon>
        <taxon>Bacteriovoracia</taxon>
        <taxon>Bacteriovoracales</taxon>
        <taxon>Halobacteriovoraceae</taxon>
        <taxon>Halobacteriovorax</taxon>
    </lineage>
</organism>
<comment type="similarity">
    <text evidence="3 11">Belongs to the gamma-glutamyltransferase family.</text>
</comment>
<name>E1X4V3_HALMS</name>
<dbReference type="PROSITE" id="PS51257">
    <property type="entry name" value="PROKAR_LIPOPROTEIN"/>
    <property type="match status" value="1"/>
</dbReference>
<feature type="binding site" evidence="10">
    <location>
        <position position="449"/>
    </location>
    <ligand>
        <name>L-glutamate</name>
        <dbReference type="ChEBI" id="CHEBI:29985"/>
    </ligand>
</feature>
<keyword evidence="14" id="KW-1185">Reference proteome</keyword>
<dbReference type="EC" id="2.3.2.2" evidence="11"/>
<dbReference type="Gene3D" id="1.10.246.130">
    <property type="match status" value="1"/>
</dbReference>
<feature type="chain" id="PRO_5003154796" description="Glutathione hydrolase proenzyme" evidence="12">
    <location>
        <begin position="21"/>
        <end position="595"/>
    </location>
</feature>
<keyword evidence="7 11" id="KW-0012">Acyltransferase</keyword>
<dbReference type="InterPro" id="IPR043137">
    <property type="entry name" value="GGT_ssub_C"/>
</dbReference>
<evidence type="ECO:0000313" key="14">
    <source>
        <dbReference type="Proteomes" id="UP000008963"/>
    </source>
</evidence>
<evidence type="ECO:0000256" key="2">
    <source>
        <dbReference type="ARBA" id="ARBA00001089"/>
    </source>
</evidence>
<dbReference type="MEROPS" id="T03.001"/>
<dbReference type="PANTHER" id="PTHR43199">
    <property type="entry name" value="GLUTATHIONE HYDROLASE"/>
    <property type="match status" value="1"/>
</dbReference>
<feature type="signal peptide" evidence="12">
    <location>
        <begin position="1"/>
        <end position="20"/>
    </location>
</feature>
<accession>E1X4V3</accession>